<dbReference type="EMBL" id="CAFAAV010000189">
    <property type="protein sequence ID" value="CAB4831209.1"/>
    <property type="molecule type" value="Genomic_DNA"/>
</dbReference>
<protein>
    <submittedName>
        <fullName evidence="4">Unannotated protein</fullName>
    </submittedName>
</protein>
<dbReference type="Pfam" id="PF00563">
    <property type="entry name" value="EAL"/>
    <property type="match status" value="1"/>
</dbReference>
<evidence type="ECO:0000313" key="4">
    <source>
        <dbReference type="EMBL" id="CAB4363800.1"/>
    </source>
</evidence>
<evidence type="ECO:0000259" key="3">
    <source>
        <dbReference type="PROSITE" id="PS50887"/>
    </source>
</evidence>
<dbReference type="EMBL" id="CAFBOL010000007">
    <property type="protein sequence ID" value="CAB4975820.1"/>
    <property type="molecule type" value="Genomic_DNA"/>
</dbReference>
<dbReference type="SMART" id="SM00052">
    <property type="entry name" value="EAL"/>
    <property type="match status" value="1"/>
</dbReference>
<dbReference type="AlphaFoldDB" id="A0A6J6A7U1"/>
<accession>A0A6J6A7U1</accession>
<dbReference type="EMBL" id="CAEZYF010000036">
    <property type="protein sequence ID" value="CAB4748029.1"/>
    <property type="molecule type" value="Genomic_DNA"/>
</dbReference>
<evidence type="ECO:0000313" key="6">
    <source>
        <dbReference type="EMBL" id="CAB4831209.1"/>
    </source>
</evidence>
<feature type="transmembrane region" description="Helical" evidence="1">
    <location>
        <begin position="159"/>
        <end position="187"/>
    </location>
</feature>
<feature type="domain" description="GGDEF" evidence="3">
    <location>
        <begin position="430"/>
        <end position="560"/>
    </location>
</feature>
<dbReference type="SUPFAM" id="SSF141868">
    <property type="entry name" value="EAL domain-like"/>
    <property type="match status" value="1"/>
</dbReference>
<keyword evidence="1" id="KW-0472">Membrane</keyword>
<evidence type="ECO:0000313" key="8">
    <source>
        <dbReference type="EMBL" id="CAB4956053.1"/>
    </source>
</evidence>
<reference evidence="4" key="1">
    <citation type="submission" date="2020-05" db="EMBL/GenBank/DDBJ databases">
        <authorList>
            <person name="Chiriac C."/>
            <person name="Salcher M."/>
            <person name="Ghai R."/>
            <person name="Kavagutti S V."/>
        </authorList>
    </citation>
    <scope>NUCLEOTIDE SEQUENCE</scope>
</reference>
<evidence type="ECO:0000259" key="2">
    <source>
        <dbReference type="PROSITE" id="PS50883"/>
    </source>
</evidence>
<dbReference type="SMART" id="SM00267">
    <property type="entry name" value="GGDEF"/>
    <property type="match status" value="1"/>
</dbReference>
<dbReference type="InterPro" id="IPR000160">
    <property type="entry name" value="GGDEF_dom"/>
</dbReference>
<feature type="transmembrane region" description="Helical" evidence="1">
    <location>
        <begin position="24"/>
        <end position="46"/>
    </location>
</feature>
<dbReference type="EMBL" id="CAFBMT010000031">
    <property type="protein sequence ID" value="CAB4956053.1"/>
    <property type="molecule type" value="Genomic_DNA"/>
</dbReference>
<evidence type="ECO:0000313" key="7">
    <source>
        <dbReference type="EMBL" id="CAB4852748.1"/>
    </source>
</evidence>
<dbReference type="PROSITE" id="PS50887">
    <property type="entry name" value="GGDEF"/>
    <property type="match status" value="1"/>
</dbReference>
<feature type="transmembrane region" description="Helical" evidence="1">
    <location>
        <begin position="129"/>
        <end position="147"/>
    </location>
</feature>
<name>A0A6J6A7U1_9ZZZZ</name>
<feature type="transmembrane region" description="Helical" evidence="1">
    <location>
        <begin position="199"/>
        <end position="218"/>
    </location>
</feature>
<keyword evidence="1" id="KW-0812">Transmembrane</keyword>
<gene>
    <name evidence="5" type="ORF">UFOPK2656_03360</name>
    <name evidence="6" type="ORF">UFOPK3099_02105</name>
    <name evidence="7" type="ORF">UFOPK3267_02266</name>
    <name evidence="8" type="ORF">UFOPK3651_03186</name>
    <name evidence="9" type="ORF">UFOPK3931_00483</name>
    <name evidence="4" type="ORF">UFOPK4189_01570</name>
</gene>
<dbReference type="PANTHER" id="PTHR44757">
    <property type="entry name" value="DIGUANYLATE CYCLASE DGCP"/>
    <property type="match status" value="1"/>
</dbReference>
<dbReference type="InterPro" id="IPR043128">
    <property type="entry name" value="Rev_trsase/Diguanyl_cyclase"/>
</dbReference>
<sequence length="841" mass="91983">MGRHSLDQHRLGRDGLGVNEQTRIVARICSLAGVLAVGSLVTTLALPHPGESAIASHWWVLPLLTIAFAAAERSVFHVEFRREALSFSLSEVPTAFALLYLAPGPAIAARIVGSLAVIVFEWRSKWFKLLFNSALFALETALAYHVVQFAVEHWHGSRVVTLLAIVPATSIATIIGSIMVSAAISFVEGGFRHRLISELRLSTWVAPLNATVAALVVAPTLIDPWLVALSLVPLAAFWGVMRSHGQLEQRFRDLDDLHGFVGRVGHSLNVQEIVQAAATEVAALLRVRRVGIVVFGTEDGLRRNDVGKPLPNLPTSADDPAWANVFAATTAVEPPGLGAALAVAVRDGEGVVGLIVVAEREGAQDHFRITDRVRLATLAEQFTPNVRKAALHEQIDHEARHDSLTGLPNRAQFERQVNAALKLPASGGSGQQVVMLMDLDRFKEVNDTLGHHAGDAVLIDFARRLLGRLQPGDLLSRLAGDEFALLCKRDSDGIKELADQLVEEARKPFSIDGLEVVVTMSIGVAPTTAIDLDAASLLRKADIAMYAAKHNHTGFEMYRDDIDRRTPARLAMLGDLRNALEINGLQVFLQPKLDIATGIVTGLEALARWEHPARGWVSPEDFIPVAEETGLIKQVTDQVLGTAVAHLHKLQTMGHHLSLAVNLSTHDLLDDQLPERVMRQLNRHDVDPALITLEITESSLLIDAPRARATIERLNEHGIRLSVDDFGTGYSSLSYLRHLPVSELKIDRSFVSQLLFDEQDEVIVRSIIELGHNLGMQVVAEGVETDEVLNRLRGFSCDIAQGFGICRPVPVERLVAWLNTTHHPSRRADPLNVDQWSVRGN</sequence>
<feature type="domain" description="EAL" evidence="2">
    <location>
        <begin position="569"/>
        <end position="822"/>
    </location>
</feature>
<dbReference type="CDD" id="cd01948">
    <property type="entry name" value="EAL"/>
    <property type="match status" value="1"/>
</dbReference>
<keyword evidence="1" id="KW-1133">Transmembrane helix</keyword>
<evidence type="ECO:0000256" key="1">
    <source>
        <dbReference type="SAM" id="Phobius"/>
    </source>
</evidence>
<dbReference type="PANTHER" id="PTHR44757:SF2">
    <property type="entry name" value="BIOFILM ARCHITECTURE MAINTENANCE PROTEIN MBAA"/>
    <property type="match status" value="1"/>
</dbReference>
<dbReference type="CDD" id="cd01949">
    <property type="entry name" value="GGDEF"/>
    <property type="match status" value="1"/>
</dbReference>
<dbReference type="EMBL" id="CAFBIY010000151">
    <property type="protein sequence ID" value="CAB4852748.1"/>
    <property type="molecule type" value="Genomic_DNA"/>
</dbReference>
<dbReference type="SUPFAM" id="SSF55781">
    <property type="entry name" value="GAF domain-like"/>
    <property type="match status" value="1"/>
</dbReference>
<organism evidence="4">
    <name type="scientific">freshwater metagenome</name>
    <dbReference type="NCBI Taxonomy" id="449393"/>
    <lineage>
        <taxon>unclassified sequences</taxon>
        <taxon>metagenomes</taxon>
        <taxon>ecological metagenomes</taxon>
    </lineage>
</organism>
<dbReference type="InterPro" id="IPR035919">
    <property type="entry name" value="EAL_sf"/>
</dbReference>
<dbReference type="EMBL" id="CAESGF010000008">
    <property type="protein sequence ID" value="CAB4363800.1"/>
    <property type="molecule type" value="Genomic_DNA"/>
</dbReference>
<proteinExistence type="predicted"/>
<evidence type="ECO:0000313" key="9">
    <source>
        <dbReference type="EMBL" id="CAB4975820.1"/>
    </source>
</evidence>
<dbReference type="PROSITE" id="PS50883">
    <property type="entry name" value="EAL"/>
    <property type="match status" value="1"/>
</dbReference>
<dbReference type="NCBIfam" id="TIGR00254">
    <property type="entry name" value="GGDEF"/>
    <property type="match status" value="1"/>
</dbReference>
<dbReference type="Pfam" id="PF00990">
    <property type="entry name" value="GGDEF"/>
    <property type="match status" value="1"/>
</dbReference>
<dbReference type="InterPro" id="IPR001633">
    <property type="entry name" value="EAL_dom"/>
</dbReference>
<dbReference type="Gene3D" id="3.30.70.270">
    <property type="match status" value="1"/>
</dbReference>
<evidence type="ECO:0000313" key="5">
    <source>
        <dbReference type="EMBL" id="CAB4748029.1"/>
    </source>
</evidence>
<dbReference type="Gene3D" id="3.20.20.450">
    <property type="entry name" value="EAL domain"/>
    <property type="match status" value="1"/>
</dbReference>
<feature type="transmembrane region" description="Helical" evidence="1">
    <location>
        <begin position="96"/>
        <end position="122"/>
    </location>
</feature>
<dbReference type="SUPFAM" id="SSF55073">
    <property type="entry name" value="Nucleotide cyclase"/>
    <property type="match status" value="1"/>
</dbReference>
<dbReference type="InterPro" id="IPR052155">
    <property type="entry name" value="Biofilm_reg_signaling"/>
</dbReference>
<dbReference type="InterPro" id="IPR029787">
    <property type="entry name" value="Nucleotide_cyclase"/>
</dbReference>